<keyword evidence="9 14" id="KW-0547">Nucleotide-binding</keyword>
<dbReference type="GO" id="GO:0009089">
    <property type="term" value="P:lysine biosynthetic process via diaminopimelate"/>
    <property type="evidence" value="ECO:0007669"/>
    <property type="project" value="UniProtKB-UniPathway"/>
</dbReference>
<evidence type="ECO:0000256" key="1">
    <source>
        <dbReference type="ARBA" id="ARBA00004766"/>
    </source>
</evidence>
<comment type="similarity">
    <text evidence="4 15">Belongs to the aspartokinase family.</text>
</comment>
<evidence type="ECO:0000256" key="11">
    <source>
        <dbReference type="ARBA" id="ARBA00022840"/>
    </source>
</evidence>
<evidence type="ECO:0000256" key="14">
    <source>
        <dbReference type="PIRSR" id="PIRSR000726-1"/>
    </source>
</evidence>
<keyword evidence="10 15" id="KW-0418">Kinase</keyword>
<feature type="binding site" evidence="14">
    <location>
        <position position="47"/>
    </location>
    <ligand>
        <name>substrate</name>
    </ligand>
</feature>
<dbReference type="SUPFAM" id="SSF55021">
    <property type="entry name" value="ACT-like"/>
    <property type="match status" value="2"/>
</dbReference>
<dbReference type="InterPro" id="IPR041740">
    <property type="entry name" value="AKii-LysC-BS"/>
</dbReference>
<evidence type="ECO:0000256" key="15">
    <source>
        <dbReference type="RuleBase" id="RU003448"/>
    </source>
</evidence>
<accession>A0A371B8X4</accession>
<evidence type="ECO:0000256" key="6">
    <source>
        <dbReference type="ARBA" id="ARBA00016273"/>
    </source>
</evidence>
<keyword evidence="11 14" id="KW-0067">ATP-binding</keyword>
<evidence type="ECO:0000256" key="2">
    <source>
        <dbReference type="ARBA" id="ARBA00004986"/>
    </source>
</evidence>
<gene>
    <name evidence="18" type="ORF">DXH78_04055</name>
</gene>
<evidence type="ECO:0000256" key="16">
    <source>
        <dbReference type="RuleBase" id="RU004249"/>
    </source>
</evidence>
<feature type="binding site" evidence="14">
    <location>
        <begin position="211"/>
        <end position="212"/>
    </location>
    <ligand>
        <name>ATP</name>
        <dbReference type="ChEBI" id="CHEBI:30616"/>
    </ligand>
</feature>
<evidence type="ECO:0000256" key="7">
    <source>
        <dbReference type="ARBA" id="ARBA00022605"/>
    </source>
</evidence>
<organism evidence="18 19">
    <name type="scientific">Undibacter mobilis</name>
    <dbReference type="NCBI Taxonomy" id="2292256"/>
    <lineage>
        <taxon>Bacteria</taxon>
        <taxon>Pseudomonadati</taxon>
        <taxon>Pseudomonadota</taxon>
        <taxon>Alphaproteobacteria</taxon>
        <taxon>Hyphomicrobiales</taxon>
        <taxon>Nitrobacteraceae</taxon>
        <taxon>Undibacter</taxon>
    </lineage>
</organism>
<dbReference type="InterPro" id="IPR018042">
    <property type="entry name" value="Aspartate_kinase_CS"/>
</dbReference>
<keyword evidence="8 15" id="KW-0808">Transferase</keyword>
<evidence type="ECO:0000313" key="18">
    <source>
        <dbReference type="EMBL" id="RDV03831.1"/>
    </source>
</evidence>
<dbReference type="UniPathway" id="UPA00051">
    <property type="reaction ID" value="UER00462"/>
</dbReference>
<dbReference type="FunFam" id="3.40.1160.10:FF:000002">
    <property type="entry name" value="Aspartokinase"/>
    <property type="match status" value="1"/>
</dbReference>
<dbReference type="CDD" id="cd04923">
    <property type="entry name" value="ACT_AK-LysC-DapG-like_2"/>
    <property type="match status" value="1"/>
</dbReference>
<feature type="binding site" evidence="14">
    <location>
        <position position="181"/>
    </location>
    <ligand>
        <name>ATP</name>
        <dbReference type="ChEBI" id="CHEBI:30616"/>
    </ligand>
</feature>
<dbReference type="Pfam" id="PF00696">
    <property type="entry name" value="AA_kinase"/>
    <property type="match status" value="1"/>
</dbReference>
<evidence type="ECO:0000256" key="5">
    <source>
        <dbReference type="ARBA" id="ARBA00013059"/>
    </source>
</evidence>
<dbReference type="NCBIfam" id="NF005155">
    <property type="entry name" value="PRK06635.1-4"/>
    <property type="match status" value="1"/>
</dbReference>
<comment type="catalytic activity">
    <reaction evidence="13 15">
        <text>L-aspartate + ATP = 4-phospho-L-aspartate + ADP</text>
        <dbReference type="Rhea" id="RHEA:23776"/>
        <dbReference type="ChEBI" id="CHEBI:29991"/>
        <dbReference type="ChEBI" id="CHEBI:30616"/>
        <dbReference type="ChEBI" id="CHEBI:57535"/>
        <dbReference type="ChEBI" id="CHEBI:456216"/>
        <dbReference type="EC" id="2.7.2.4"/>
    </reaction>
</comment>
<comment type="caution">
    <text evidence="18">The sequence shown here is derived from an EMBL/GenBank/DDBJ whole genome shotgun (WGS) entry which is preliminary data.</text>
</comment>
<dbReference type="InterPro" id="IPR005260">
    <property type="entry name" value="Asp_kin_monofn"/>
</dbReference>
<dbReference type="PANTHER" id="PTHR21499:SF3">
    <property type="entry name" value="ASPARTOKINASE"/>
    <property type="match status" value="1"/>
</dbReference>
<dbReference type="PIRSF" id="PIRSF000726">
    <property type="entry name" value="Asp_kin"/>
    <property type="match status" value="1"/>
</dbReference>
<evidence type="ECO:0000256" key="8">
    <source>
        <dbReference type="ARBA" id="ARBA00022679"/>
    </source>
</evidence>
<dbReference type="PROSITE" id="PS51671">
    <property type="entry name" value="ACT"/>
    <property type="match status" value="1"/>
</dbReference>
<evidence type="ECO:0000313" key="19">
    <source>
        <dbReference type="Proteomes" id="UP000263993"/>
    </source>
</evidence>
<keyword evidence="12" id="KW-0457">Lysine biosynthesis</keyword>
<dbReference type="NCBIfam" id="NF005154">
    <property type="entry name" value="PRK06635.1-2"/>
    <property type="match status" value="1"/>
</dbReference>
<dbReference type="UniPathway" id="UPA00050">
    <property type="reaction ID" value="UER00461"/>
</dbReference>
<evidence type="ECO:0000256" key="9">
    <source>
        <dbReference type="ARBA" id="ARBA00022741"/>
    </source>
</evidence>
<dbReference type="FunFam" id="3.30.2130.10:FF:000002">
    <property type="entry name" value="Aspartokinase"/>
    <property type="match status" value="1"/>
</dbReference>
<dbReference type="PANTHER" id="PTHR21499">
    <property type="entry name" value="ASPARTATE KINASE"/>
    <property type="match status" value="1"/>
</dbReference>
<proteinExistence type="inferred from homology"/>
<sequence length="417" mass="44965">MPRLVMKFGGTSVADLDRIRNVARHVKREVDAGYDVAVIVSAMSGVTNQLVAWCRDAAPLHDTREYDAVVATGEQVTAGLLAIVLEGMGVNARSWQGWQLPILTSNVHGSARIESVNGDELIKRFGEMKQVAVIAGFQGMHEGTRRITTLGRGGSDTSAVAVAAAIGAERCDIYTDVDGVYTTDPRVDPSARRLDKIAFEEMLEMASLGAKVMQVRSIELGMLHKVRIFVRSSFVKPEDIDPKAKFVGTLICDESEIMEQQTVTGIAFSKDEAQISIRRVQDKPGIAAAIFGPLADASINVDMIVQNISPDGSTTDLTFTVPSSDYERARVTIEKAKTQIGYERLDGATDVAKVSVIGIGMRSHAGVAASAFKALAQEKINILAITTSEIKFSVLINASQTDQAVRTLHKLFGLDKG</sequence>
<dbReference type="RefSeq" id="WP_115515856.1">
    <property type="nucleotide sequence ID" value="NZ_QRGO01000001.1"/>
</dbReference>
<dbReference type="InterPro" id="IPR001341">
    <property type="entry name" value="Asp_kinase"/>
</dbReference>
<dbReference type="EMBL" id="QRGO01000001">
    <property type="protein sequence ID" value="RDV03831.1"/>
    <property type="molecule type" value="Genomic_DNA"/>
</dbReference>
<evidence type="ECO:0000256" key="13">
    <source>
        <dbReference type="ARBA" id="ARBA00047872"/>
    </source>
</evidence>
<feature type="binding site" evidence="14">
    <location>
        <begin position="7"/>
        <end position="10"/>
    </location>
    <ligand>
        <name>ATP</name>
        <dbReference type="ChEBI" id="CHEBI:30616"/>
    </ligand>
</feature>
<dbReference type="GO" id="GO:0004072">
    <property type="term" value="F:aspartate kinase activity"/>
    <property type="evidence" value="ECO:0007669"/>
    <property type="project" value="UniProtKB-EC"/>
</dbReference>
<feature type="binding site" evidence="14">
    <location>
        <begin position="175"/>
        <end position="176"/>
    </location>
    <ligand>
        <name>ATP</name>
        <dbReference type="ChEBI" id="CHEBI:30616"/>
    </ligand>
</feature>
<evidence type="ECO:0000256" key="3">
    <source>
        <dbReference type="ARBA" id="ARBA00005139"/>
    </source>
</evidence>
<dbReference type="GO" id="GO:0009088">
    <property type="term" value="P:threonine biosynthetic process"/>
    <property type="evidence" value="ECO:0007669"/>
    <property type="project" value="UniProtKB-UniPathway"/>
</dbReference>
<dbReference type="UniPathway" id="UPA00034">
    <property type="reaction ID" value="UER00015"/>
</dbReference>
<dbReference type="InterPro" id="IPR054352">
    <property type="entry name" value="ACT_Aspartokinase"/>
</dbReference>
<dbReference type="GO" id="GO:0009090">
    <property type="term" value="P:homoserine biosynthetic process"/>
    <property type="evidence" value="ECO:0007669"/>
    <property type="project" value="TreeGrafter"/>
</dbReference>
<evidence type="ECO:0000259" key="17">
    <source>
        <dbReference type="PROSITE" id="PS51671"/>
    </source>
</evidence>
<feature type="domain" description="ACT" evidence="17">
    <location>
        <begin position="275"/>
        <end position="359"/>
    </location>
</feature>
<dbReference type="InterPro" id="IPR002912">
    <property type="entry name" value="ACT_dom"/>
</dbReference>
<dbReference type="InterPro" id="IPR045865">
    <property type="entry name" value="ACT-like_dom_sf"/>
</dbReference>
<comment type="pathway">
    <text evidence="1 16">Amino-acid biosynthesis; L-lysine biosynthesis via DAP pathway; (S)-tetrahydrodipicolinate from L-aspartate: step 1/4.</text>
</comment>
<dbReference type="EC" id="2.7.2.4" evidence="5 15"/>
<reference evidence="19" key="1">
    <citation type="submission" date="2018-08" db="EMBL/GenBank/DDBJ databases">
        <authorList>
            <person name="Kim S.-J."/>
            <person name="Jung G.-Y."/>
        </authorList>
    </citation>
    <scope>NUCLEOTIDE SEQUENCE [LARGE SCALE GENOMIC DNA]</scope>
    <source>
        <strain evidence="19">GY_H</strain>
    </source>
</reference>
<dbReference type="OrthoDB" id="9799110at2"/>
<keyword evidence="19" id="KW-1185">Reference proteome</keyword>
<dbReference type="AlphaFoldDB" id="A0A371B8X4"/>
<keyword evidence="7 16" id="KW-0028">Amino-acid biosynthesis</keyword>
<evidence type="ECO:0000256" key="12">
    <source>
        <dbReference type="ARBA" id="ARBA00023154"/>
    </source>
</evidence>
<dbReference type="InterPro" id="IPR001048">
    <property type="entry name" value="Asp/Glu/Uridylate_kinase"/>
</dbReference>
<dbReference type="CDD" id="cd04913">
    <property type="entry name" value="ACT_AKii-LysC-BS-like_1"/>
    <property type="match status" value="1"/>
</dbReference>
<dbReference type="CDD" id="cd04261">
    <property type="entry name" value="AAK_AKii-LysC-BS"/>
    <property type="match status" value="1"/>
</dbReference>
<dbReference type="GO" id="GO:0005829">
    <property type="term" value="C:cytosol"/>
    <property type="evidence" value="ECO:0007669"/>
    <property type="project" value="TreeGrafter"/>
</dbReference>
<comment type="pathway">
    <text evidence="3 16">Amino-acid biosynthesis; L-threonine biosynthesis; L-threonine from L-aspartate: step 1/5.</text>
</comment>
<dbReference type="Gene3D" id="3.40.1160.10">
    <property type="entry name" value="Acetylglutamate kinase-like"/>
    <property type="match status" value="1"/>
</dbReference>
<dbReference type="Pfam" id="PF22468">
    <property type="entry name" value="ACT_9"/>
    <property type="match status" value="2"/>
</dbReference>
<name>A0A371B8X4_9BRAD</name>
<evidence type="ECO:0000256" key="4">
    <source>
        <dbReference type="ARBA" id="ARBA00010122"/>
    </source>
</evidence>
<dbReference type="InterPro" id="IPR036393">
    <property type="entry name" value="AceGlu_kinase-like_sf"/>
</dbReference>
<dbReference type="SUPFAM" id="SSF53633">
    <property type="entry name" value="Carbamate kinase-like"/>
    <property type="match status" value="1"/>
</dbReference>
<dbReference type="Proteomes" id="UP000263993">
    <property type="component" value="Unassembled WGS sequence"/>
</dbReference>
<comment type="pathway">
    <text evidence="2 16">Amino-acid biosynthesis; L-methionine biosynthesis via de novo pathway; L-homoserine from L-aspartate: step 1/3.</text>
</comment>
<evidence type="ECO:0000256" key="10">
    <source>
        <dbReference type="ARBA" id="ARBA00022777"/>
    </source>
</evidence>
<feature type="binding site" evidence="14">
    <location>
        <position position="186"/>
    </location>
    <ligand>
        <name>ATP</name>
        <dbReference type="ChEBI" id="CHEBI:30616"/>
    </ligand>
</feature>
<dbReference type="PROSITE" id="PS00324">
    <property type="entry name" value="ASPARTOKINASE"/>
    <property type="match status" value="1"/>
</dbReference>
<dbReference type="GO" id="GO:0005524">
    <property type="term" value="F:ATP binding"/>
    <property type="evidence" value="ECO:0007669"/>
    <property type="project" value="UniProtKB-KW"/>
</dbReference>
<dbReference type="NCBIfam" id="TIGR00657">
    <property type="entry name" value="asp_kinases"/>
    <property type="match status" value="1"/>
</dbReference>
<feature type="binding site" evidence="14">
    <location>
        <position position="74"/>
    </location>
    <ligand>
        <name>substrate</name>
    </ligand>
</feature>
<protein>
    <recommendedName>
        <fullName evidence="6 15">Aspartokinase</fullName>
        <ecNumber evidence="5 15">2.7.2.4</ecNumber>
    </recommendedName>
</protein>
<dbReference type="Gene3D" id="3.30.2130.10">
    <property type="entry name" value="VC0802-like"/>
    <property type="match status" value="1"/>
</dbReference>